<comment type="caution">
    <text evidence="2">The sequence shown here is derived from an EMBL/GenBank/DDBJ whole genome shotgun (WGS) entry which is preliminary data.</text>
</comment>
<name>A0ABT8VGP6_9BACL</name>
<evidence type="ECO:0000313" key="3">
    <source>
        <dbReference type="Proteomes" id="UP001168883"/>
    </source>
</evidence>
<accession>A0ABT8VGP6</accession>
<dbReference type="Proteomes" id="UP001168883">
    <property type="component" value="Unassembled WGS sequence"/>
</dbReference>
<gene>
    <name evidence="2" type="ORF">Q3C12_24300</name>
</gene>
<reference evidence="2" key="1">
    <citation type="submission" date="2023-07" db="EMBL/GenBank/DDBJ databases">
        <authorList>
            <person name="Aktuganov G."/>
            <person name="Boyko T."/>
            <person name="Delegan Y."/>
            <person name="Galimzianova N."/>
            <person name="Gilvanova E."/>
            <person name="Korobov V."/>
            <person name="Kuzmina L."/>
            <person name="Melentiev A."/>
            <person name="Milman P."/>
            <person name="Ryabova A."/>
            <person name="Stupak E."/>
            <person name="Yasakov T."/>
            <person name="Zharikova N."/>
            <person name="Zhurenko E."/>
        </authorList>
    </citation>
    <scope>NUCLEOTIDE SEQUENCE</scope>
    <source>
        <strain evidence="2">IB-739</strain>
    </source>
</reference>
<keyword evidence="1" id="KW-0472">Membrane</keyword>
<evidence type="ECO:0000256" key="1">
    <source>
        <dbReference type="SAM" id="Phobius"/>
    </source>
</evidence>
<keyword evidence="1" id="KW-0812">Transmembrane</keyword>
<proteinExistence type="predicted"/>
<dbReference type="EMBL" id="JAUMKJ010000036">
    <property type="protein sequence ID" value="MDO3680138.1"/>
    <property type="molecule type" value="Genomic_DNA"/>
</dbReference>
<keyword evidence="3" id="KW-1185">Reference proteome</keyword>
<feature type="transmembrane region" description="Helical" evidence="1">
    <location>
        <begin position="70"/>
        <end position="90"/>
    </location>
</feature>
<keyword evidence="1" id="KW-1133">Transmembrane helix</keyword>
<evidence type="ECO:0000313" key="2">
    <source>
        <dbReference type="EMBL" id="MDO3680138.1"/>
    </source>
</evidence>
<sequence length="91" mass="9750">MVTLNWSLYIMAIPVLLQLSASVGANTPLTLAALLSAGIWGASTCITSDIGLLTAYSTKTTVYRHFKTKLPYSLMAFVLSAIAYLIGGLFF</sequence>
<organism evidence="2 3">
    <name type="scientific">Paenibacillus ehimensis</name>
    <dbReference type="NCBI Taxonomy" id="79264"/>
    <lineage>
        <taxon>Bacteria</taxon>
        <taxon>Bacillati</taxon>
        <taxon>Bacillota</taxon>
        <taxon>Bacilli</taxon>
        <taxon>Bacillales</taxon>
        <taxon>Paenibacillaceae</taxon>
        <taxon>Paenibacillus</taxon>
    </lineage>
</organism>
<feature type="transmembrane region" description="Helical" evidence="1">
    <location>
        <begin position="34"/>
        <end position="58"/>
    </location>
</feature>
<protein>
    <submittedName>
        <fullName evidence="2">Uncharacterized protein</fullName>
    </submittedName>
</protein>